<dbReference type="RefSeq" id="WP_198170902.1">
    <property type="nucleotide sequence ID" value="NZ_BAAATY010000016.1"/>
</dbReference>
<organism evidence="1 2">
    <name type="scientific">Actinoplanes palleronii</name>
    <dbReference type="NCBI Taxonomy" id="113570"/>
    <lineage>
        <taxon>Bacteria</taxon>
        <taxon>Bacillati</taxon>
        <taxon>Actinomycetota</taxon>
        <taxon>Actinomycetes</taxon>
        <taxon>Micromonosporales</taxon>
        <taxon>Micromonosporaceae</taxon>
        <taxon>Actinoplanes</taxon>
    </lineage>
</organism>
<gene>
    <name evidence="1" type="ORF">Apa02nite_038570</name>
</gene>
<dbReference type="Proteomes" id="UP000624709">
    <property type="component" value="Unassembled WGS sequence"/>
</dbReference>
<reference evidence="1 2" key="1">
    <citation type="submission" date="2021-01" db="EMBL/GenBank/DDBJ databases">
        <title>Whole genome shotgun sequence of Actinoplanes palleronii NBRC 14916.</title>
        <authorList>
            <person name="Komaki H."/>
            <person name="Tamura T."/>
        </authorList>
    </citation>
    <scope>NUCLEOTIDE SEQUENCE [LARGE SCALE GENOMIC DNA]</scope>
    <source>
        <strain evidence="1 2">NBRC 14916</strain>
    </source>
</reference>
<evidence type="ECO:0000313" key="2">
    <source>
        <dbReference type="Proteomes" id="UP000624709"/>
    </source>
</evidence>
<accession>A0ABQ4BAL4</accession>
<evidence type="ECO:0000313" key="1">
    <source>
        <dbReference type="EMBL" id="GIE67749.1"/>
    </source>
</evidence>
<proteinExistence type="predicted"/>
<name>A0ABQ4BAL4_9ACTN</name>
<keyword evidence="2" id="KW-1185">Reference proteome</keyword>
<sequence>MASKAKKLQNPAEKGHLQVAELVSDRAAAPSPFGDDQAFPLPIDRLKHLPQPSAH</sequence>
<dbReference type="EMBL" id="BOMS01000051">
    <property type="protein sequence ID" value="GIE67749.1"/>
    <property type="molecule type" value="Genomic_DNA"/>
</dbReference>
<protein>
    <submittedName>
        <fullName evidence="1">Uncharacterized protein</fullName>
    </submittedName>
</protein>
<comment type="caution">
    <text evidence="1">The sequence shown here is derived from an EMBL/GenBank/DDBJ whole genome shotgun (WGS) entry which is preliminary data.</text>
</comment>